<dbReference type="Pfam" id="PF13280">
    <property type="entry name" value="WYL"/>
    <property type="match status" value="1"/>
</dbReference>
<keyword evidence="5" id="KW-1185">Reference proteome</keyword>
<dbReference type="PANTHER" id="PTHR34580">
    <property type="match status" value="1"/>
</dbReference>
<dbReference type="InterPro" id="IPR051534">
    <property type="entry name" value="CBASS_pafABC_assoc_protein"/>
</dbReference>
<reference evidence="4 5" key="1">
    <citation type="submission" date="2019-01" db="EMBL/GenBank/DDBJ databases">
        <title>Ktedonosporobacter rubrisoli SCAWS-G2.</title>
        <authorList>
            <person name="Huang Y."/>
            <person name="Yan B."/>
        </authorList>
    </citation>
    <scope>NUCLEOTIDE SEQUENCE [LARGE SCALE GENOMIC DNA]</scope>
    <source>
        <strain evidence="4 5">SCAWS-G2</strain>
    </source>
</reference>
<evidence type="ECO:0000256" key="2">
    <source>
        <dbReference type="ARBA" id="ARBA00023163"/>
    </source>
</evidence>
<protein>
    <submittedName>
        <fullName evidence="4">YafY family transcriptional regulator</fullName>
    </submittedName>
</protein>
<accession>A0A4P6JZG8</accession>
<dbReference type="InterPro" id="IPR001034">
    <property type="entry name" value="DeoR_HTH"/>
</dbReference>
<dbReference type="AlphaFoldDB" id="A0A4P6JZG8"/>
<dbReference type="GO" id="GO:0003700">
    <property type="term" value="F:DNA-binding transcription factor activity"/>
    <property type="evidence" value="ECO:0007669"/>
    <property type="project" value="InterPro"/>
</dbReference>
<gene>
    <name evidence="4" type="ORF">EPA93_32845</name>
</gene>
<organism evidence="4 5">
    <name type="scientific">Ktedonosporobacter rubrisoli</name>
    <dbReference type="NCBI Taxonomy" id="2509675"/>
    <lineage>
        <taxon>Bacteria</taxon>
        <taxon>Bacillati</taxon>
        <taxon>Chloroflexota</taxon>
        <taxon>Ktedonobacteria</taxon>
        <taxon>Ktedonobacterales</taxon>
        <taxon>Ktedonosporobacteraceae</taxon>
        <taxon>Ktedonosporobacter</taxon>
    </lineage>
</organism>
<dbReference type="InterPro" id="IPR036390">
    <property type="entry name" value="WH_DNA-bd_sf"/>
</dbReference>
<feature type="domain" description="HTH deoR-type" evidence="3">
    <location>
        <begin position="2"/>
        <end position="60"/>
    </location>
</feature>
<dbReference type="Proteomes" id="UP000290365">
    <property type="component" value="Chromosome"/>
</dbReference>
<dbReference type="PROSITE" id="PS51000">
    <property type="entry name" value="HTH_DEOR_2"/>
    <property type="match status" value="1"/>
</dbReference>
<proteinExistence type="predicted"/>
<dbReference type="PROSITE" id="PS52050">
    <property type="entry name" value="WYL"/>
    <property type="match status" value="1"/>
</dbReference>
<dbReference type="PANTHER" id="PTHR34580:SF1">
    <property type="entry name" value="PROTEIN PAFC"/>
    <property type="match status" value="1"/>
</dbReference>
<dbReference type="InterPro" id="IPR013196">
    <property type="entry name" value="HTH_11"/>
</dbReference>
<dbReference type="Pfam" id="PF25583">
    <property type="entry name" value="WCX"/>
    <property type="match status" value="1"/>
</dbReference>
<evidence type="ECO:0000313" key="4">
    <source>
        <dbReference type="EMBL" id="QBD80506.1"/>
    </source>
</evidence>
<dbReference type="Gene3D" id="1.10.10.10">
    <property type="entry name" value="Winged helix-like DNA-binding domain superfamily/Winged helix DNA-binding domain"/>
    <property type="match status" value="1"/>
</dbReference>
<dbReference type="PIRSF" id="PIRSF016838">
    <property type="entry name" value="PafC"/>
    <property type="match status" value="1"/>
</dbReference>
<evidence type="ECO:0000313" key="5">
    <source>
        <dbReference type="Proteomes" id="UP000290365"/>
    </source>
</evidence>
<dbReference type="InterPro" id="IPR026881">
    <property type="entry name" value="WYL_dom"/>
</dbReference>
<dbReference type="InterPro" id="IPR036388">
    <property type="entry name" value="WH-like_DNA-bd_sf"/>
</dbReference>
<dbReference type="Pfam" id="PF08279">
    <property type="entry name" value="HTH_11"/>
    <property type="match status" value="1"/>
</dbReference>
<evidence type="ECO:0000256" key="1">
    <source>
        <dbReference type="ARBA" id="ARBA00023015"/>
    </source>
</evidence>
<dbReference type="SUPFAM" id="SSF46785">
    <property type="entry name" value="Winged helix' DNA-binding domain"/>
    <property type="match status" value="1"/>
</dbReference>
<dbReference type="KEGG" id="kbs:EPA93_32845"/>
<keyword evidence="2" id="KW-0804">Transcription</keyword>
<evidence type="ECO:0000259" key="3">
    <source>
        <dbReference type="PROSITE" id="PS51000"/>
    </source>
</evidence>
<dbReference type="RefSeq" id="WP_129891570.1">
    <property type="nucleotide sequence ID" value="NZ_CP035758.1"/>
</dbReference>
<keyword evidence="1" id="KW-0805">Transcription regulation</keyword>
<sequence length="327" mass="37315">MRADRLLSILLLLQVHRRITARELARRLEVSERTIYRDMEALSSAGIPVTAERGTGGGWLLLEAYQTNLTGLNQEEIQALFLTRPSHLLTDLGLRQASEAALIKLLAVLPSLSRRDAENAHQRIYVDVTGWHHVEENVAFLPTLYEAICKERKLQITYRRNDNVEVERVVSPLGLVAKGSTWYLVASVEEDQRTYRVSRFLAVNIMEEPCIRPADFDLVTYWNRSSTDFVSQLPRYPVTVRMEAELLDMIYQAGRYARIQRIERPGDDGRIIVHLLFEMEQSALGYLISFGPRVEIIEPQDLREKVIALAESVLALYTRSPVLVGQA</sequence>
<dbReference type="InterPro" id="IPR028349">
    <property type="entry name" value="PafC-like"/>
</dbReference>
<dbReference type="OrthoDB" id="9815009at2"/>
<name>A0A4P6JZG8_KTERU</name>
<dbReference type="InterPro" id="IPR057727">
    <property type="entry name" value="WCX_dom"/>
</dbReference>
<dbReference type="EMBL" id="CP035758">
    <property type="protein sequence ID" value="QBD80506.1"/>
    <property type="molecule type" value="Genomic_DNA"/>
</dbReference>